<keyword evidence="3" id="KW-1185">Reference proteome</keyword>
<dbReference type="EMBL" id="JAKGSG010000020">
    <property type="protein sequence ID" value="MCF4120351.1"/>
    <property type="molecule type" value="Genomic_DNA"/>
</dbReference>
<name>A0AA41QD01_9MICO</name>
<gene>
    <name evidence="2" type="ORF">L1785_05095</name>
</gene>
<dbReference type="AlphaFoldDB" id="A0AA41QD01"/>
<dbReference type="Proteomes" id="UP001165405">
    <property type="component" value="Unassembled WGS sequence"/>
</dbReference>
<feature type="region of interest" description="Disordered" evidence="1">
    <location>
        <begin position="88"/>
        <end position="114"/>
    </location>
</feature>
<sequence length="141" mass="14874">MSGMYGADVAQLRALGETMARGAETLESMLGQVGPPSLSSIQDQIDSGKPVVASTKTTGDDGWKADDDVVANHTYIVDSVSADGEKITLINPWGPDGGTGRDGEHKPGHDHADGRRVLQELRLRDDRVVDSLTHRVAGSPG</sequence>
<evidence type="ECO:0000256" key="1">
    <source>
        <dbReference type="SAM" id="MobiDB-lite"/>
    </source>
</evidence>
<proteinExistence type="predicted"/>
<dbReference type="RefSeq" id="WP_236088123.1">
    <property type="nucleotide sequence ID" value="NZ_JAKGSG010000020.1"/>
</dbReference>
<comment type="caution">
    <text evidence="2">The sequence shown here is derived from an EMBL/GenBank/DDBJ whole genome shotgun (WGS) entry which is preliminary data.</text>
</comment>
<evidence type="ECO:0000313" key="2">
    <source>
        <dbReference type="EMBL" id="MCF4120351.1"/>
    </source>
</evidence>
<feature type="region of interest" description="Disordered" evidence="1">
    <location>
        <begin position="32"/>
        <end position="62"/>
    </location>
</feature>
<protein>
    <recommendedName>
        <fullName evidence="4">Calpain catalytic domain-containing protein</fullName>
    </recommendedName>
</protein>
<evidence type="ECO:0008006" key="4">
    <source>
        <dbReference type="Google" id="ProtNLM"/>
    </source>
</evidence>
<reference evidence="2" key="1">
    <citation type="submission" date="2022-01" db="EMBL/GenBank/DDBJ databases">
        <title>Antribacter sp. nov., isolated from Guizhou of China.</title>
        <authorList>
            <person name="Chengliang C."/>
            <person name="Ya Z."/>
        </authorList>
    </citation>
    <scope>NUCLEOTIDE SEQUENCE</scope>
    <source>
        <strain evidence="2">KLBMP 9083</strain>
    </source>
</reference>
<feature type="compositionally biased region" description="Basic and acidic residues" evidence="1">
    <location>
        <begin position="99"/>
        <end position="114"/>
    </location>
</feature>
<evidence type="ECO:0000313" key="3">
    <source>
        <dbReference type="Proteomes" id="UP001165405"/>
    </source>
</evidence>
<accession>A0AA41QD01</accession>
<organism evidence="2 3">
    <name type="scientific">Antribacter soli</name>
    <dbReference type="NCBI Taxonomy" id="2910976"/>
    <lineage>
        <taxon>Bacteria</taxon>
        <taxon>Bacillati</taxon>
        <taxon>Actinomycetota</taxon>
        <taxon>Actinomycetes</taxon>
        <taxon>Micrococcales</taxon>
        <taxon>Promicromonosporaceae</taxon>
        <taxon>Antribacter</taxon>
    </lineage>
</organism>